<dbReference type="EMBL" id="JACHET010000001">
    <property type="protein sequence ID" value="MBB6185464.1"/>
    <property type="molecule type" value="Genomic_DNA"/>
</dbReference>
<dbReference type="InterPro" id="IPR000073">
    <property type="entry name" value="AB_hydrolase_1"/>
</dbReference>
<dbReference type="Gene3D" id="3.40.50.1820">
    <property type="entry name" value="alpha/beta hydrolase"/>
    <property type="match status" value="1"/>
</dbReference>
<dbReference type="OrthoDB" id="556502at2"/>
<dbReference type="Proteomes" id="UP000029708">
    <property type="component" value="Unassembled WGS sequence"/>
</dbReference>
<dbReference type="Proteomes" id="UP000560000">
    <property type="component" value="Unassembled WGS sequence"/>
</dbReference>
<gene>
    <name evidence="3" type="ORF">HNQ86_002809</name>
    <name evidence="2" type="ORF">LF63_0112195</name>
</gene>
<evidence type="ECO:0000313" key="5">
    <source>
        <dbReference type="Proteomes" id="UP000560000"/>
    </source>
</evidence>
<proteinExistence type="predicted"/>
<protein>
    <submittedName>
        <fullName evidence="3">Pimeloyl-ACP methyl ester carboxylesterase</fullName>
    </submittedName>
</protein>
<evidence type="ECO:0000313" key="3">
    <source>
        <dbReference type="EMBL" id="MBB6185464.1"/>
    </source>
</evidence>
<keyword evidence="4" id="KW-1185">Reference proteome</keyword>
<dbReference type="InterPro" id="IPR029058">
    <property type="entry name" value="AB_hydrolase_fold"/>
</dbReference>
<reference evidence="3 5" key="2">
    <citation type="submission" date="2020-08" db="EMBL/GenBank/DDBJ databases">
        <title>Genomic Encyclopedia of Type Strains, Phase IV (KMG-IV): sequencing the most valuable type-strain genomes for metagenomic binning, comparative biology and taxonomic classification.</title>
        <authorList>
            <person name="Goeker M."/>
        </authorList>
    </citation>
    <scope>NUCLEOTIDE SEQUENCE [LARGE SCALE GENOMIC DNA]</scope>
    <source>
        <strain evidence="3 5">DSM 107085</strain>
    </source>
</reference>
<accession>A0A099CTQ1</accession>
<organism evidence="2 4">
    <name type="scientific">Oleiagrimonas soli</name>
    <dbReference type="NCBI Taxonomy" id="1543381"/>
    <lineage>
        <taxon>Bacteria</taxon>
        <taxon>Pseudomonadati</taxon>
        <taxon>Pseudomonadota</taxon>
        <taxon>Gammaproteobacteria</taxon>
        <taxon>Lysobacterales</taxon>
        <taxon>Rhodanobacteraceae</taxon>
        <taxon>Oleiagrimonas</taxon>
    </lineage>
</organism>
<dbReference type="RefSeq" id="WP_043102178.1">
    <property type="nucleotide sequence ID" value="NZ_JACHET010000001.1"/>
</dbReference>
<sequence>MSDHLILLHGLWMRGIALVMLRRRFESEGFEVDVFDYLSVAAPLERTLERLRKQLRETEGTVHVVGHSLGGLVALRACRGQDDLPPGRIVCMGSPLNGSASAQRLAEAGGAWMLGHSKELLEHGLQRWDGKREVGVIAGSKPVGLGAALGSLEGDHDGSVAVSETRLPGIRDHCVVTASHSGLIFSAEAAAQAVRFLRQGRFRHQSETVDAESVS</sequence>
<dbReference type="HOGENOM" id="CLU_075528_2_0_6"/>
<dbReference type="SUPFAM" id="SSF53474">
    <property type="entry name" value="alpha/beta-Hydrolases"/>
    <property type="match status" value="1"/>
</dbReference>
<dbReference type="PANTHER" id="PTHR37946">
    <property type="entry name" value="SLL1969 PROTEIN"/>
    <property type="match status" value="1"/>
</dbReference>
<evidence type="ECO:0000313" key="4">
    <source>
        <dbReference type="Proteomes" id="UP000029708"/>
    </source>
</evidence>
<dbReference type="Pfam" id="PF12697">
    <property type="entry name" value="Abhydrolase_6"/>
    <property type="match status" value="1"/>
</dbReference>
<feature type="domain" description="AB hydrolase-1" evidence="1">
    <location>
        <begin position="5"/>
        <end position="131"/>
    </location>
</feature>
<dbReference type="AlphaFoldDB" id="A0A099CTQ1"/>
<comment type="caution">
    <text evidence="2">The sequence shown here is derived from an EMBL/GenBank/DDBJ whole genome shotgun (WGS) entry which is preliminary data.</text>
</comment>
<reference evidence="2 4" key="1">
    <citation type="submission" date="2014-09" db="EMBL/GenBank/DDBJ databases">
        <title>Xanthomonadaceae 3.5X direct submission.</title>
        <authorList>
            <person name="Fang T."/>
            <person name="Wang H."/>
        </authorList>
    </citation>
    <scope>NUCLEOTIDE SEQUENCE [LARGE SCALE GENOMIC DNA]</scope>
    <source>
        <strain evidence="2 4">3.5X</strain>
    </source>
</reference>
<dbReference type="PANTHER" id="PTHR37946:SF1">
    <property type="entry name" value="SLL1969 PROTEIN"/>
    <property type="match status" value="1"/>
</dbReference>
<evidence type="ECO:0000259" key="1">
    <source>
        <dbReference type="Pfam" id="PF12697"/>
    </source>
</evidence>
<dbReference type="EMBL" id="JROI01000014">
    <property type="protein sequence ID" value="KGI77021.1"/>
    <property type="molecule type" value="Genomic_DNA"/>
</dbReference>
<evidence type="ECO:0000313" key="2">
    <source>
        <dbReference type="EMBL" id="KGI77021.1"/>
    </source>
</evidence>
<name>A0A099CTQ1_9GAMM</name>
<dbReference type="STRING" id="1543381.LF63_0112195"/>